<evidence type="ECO:0000313" key="2">
    <source>
        <dbReference type="Proteomes" id="UP000051922"/>
    </source>
</evidence>
<evidence type="ECO:0000313" key="1">
    <source>
        <dbReference type="EMBL" id="KRL85344.1"/>
    </source>
</evidence>
<dbReference type="PATRIC" id="fig|1423783.4.peg.1863"/>
<reference evidence="1 2" key="1">
    <citation type="journal article" date="2015" name="Genome Announc.">
        <title>Expanding the biotechnology potential of lactobacilli through comparative genomics of 213 strains and associated genera.</title>
        <authorList>
            <person name="Sun Z."/>
            <person name="Harris H.M."/>
            <person name="McCann A."/>
            <person name="Guo C."/>
            <person name="Argimon S."/>
            <person name="Zhang W."/>
            <person name="Yang X."/>
            <person name="Jeffery I.B."/>
            <person name="Cooney J.C."/>
            <person name="Kagawa T.F."/>
            <person name="Liu W."/>
            <person name="Song Y."/>
            <person name="Salvetti E."/>
            <person name="Wrobel A."/>
            <person name="Rasinkangas P."/>
            <person name="Parkhill J."/>
            <person name="Rea M.C."/>
            <person name="O'Sullivan O."/>
            <person name="Ritari J."/>
            <person name="Douillard F.P."/>
            <person name="Paul Ross R."/>
            <person name="Yang R."/>
            <person name="Briner A.E."/>
            <person name="Felis G.E."/>
            <person name="de Vos W.M."/>
            <person name="Barrangou R."/>
            <person name="Klaenhammer T.R."/>
            <person name="Caufield P.W."/>
            <person name="Cui Y."/>
            <person name="Zhang H."/>
            <person name="O'Toole P.W."/>
        </authorList>
    </citation>
    <scope>NUCLEOTIDE SEQUENCE [LARGE SCALE GENOMIC DNA]</scope>
    <source>
        <strain evidence="1 2">DSM 15945</strain>
    </source>
</reference>
<protein>
    <submittedName>
        <fullName evidence="1">Uncharacterized protein</fullName>
    </submittedName>
</protein>
<proteinExistence type="predicted"/>
<dbReference type="Proteomes" id="UP000051922">
    <property type="component" value="Unassembled WGS sequence"/>
</dbReference>
<organism evidence="1 2">
    <name type="scientific">Lacticaseibacillus pantheris DSM 15945 = JCM 12539 = NBRC 106106</name>
    <dbReference type="NCBI Taxonomy" id="1423783"/>
    <lineage>
        <taxon>Bacteria</taxon>
        <taxon>Bacillati</taxon>
        <taxon>Bacillota</taxon>
        <taxon>Bacilli</taxon>
        <taxon>Lactobacillales</taxon>
        <taxon>Lactobacillaceae</taxon>
        <taxon>Lacticaseibacillus</taxon>
    </lineage>
</organism>
<comment type="caution">
    <text evidence="1">The sequence shown here is derived from an EMBL/GenBank/DDBJ whole genome shotgun (WGS) entry which is preliminary data.</text>
</comment>
<dbReference type="STRING" id="1423783.FC50_GL001818"/>
<sequence>MEAIMTSIALARLPAADRLLPNIEANAETIMAAVDDLYQLDNAVFFEGIEATPSVPAPPTTELNRAAYLWCNYCVGDIQYAVNAVIAEFNSHGIVGPPDYTDMVQITLWRPETLAIDGSFITALNSDWAAVETAINTMYSNYESLFKKG</sequence>
<dbReference type="AlphaFoldDB" id="A0A0R1TVI9"/>
<gene>
    <name evidence="1" type="ORF">FC50_GL001818</name>
</gene>
<accession>A0A0R1TVI9</accession>
<dbReference type="EMBL" id="AZFJ01000053">
    <property type="protein sequence ID" value="KRL85344.1"/>
    <property type="molecule type" value="Genomic_DNA"/>
</dbReference>
<name>A0A0R1TVI9_9LACO</name>
<keyword evidence="2" id="KW-1185">Reference proteome</keyword>